<accession>A0A6A6CJU2</accession>
<dbReference type="EMBL" id="ML993593">
    <property type="protein sequence ID" value="KAF2167425.1"/>
    <property type="molecule type" value="Genomic_DNA"/>
</dbReference>
<dbReference type="GeneID" id="54559517"/>
<organism evidence="1 2">
    <name type="scientific">Zasmidium cellare ATCC 36951</name>
    <dbReference type="NCBI Taxonomy" id="1080233"/>
    <lineage>
        <taxon>Eukaryota</taxon>
        <taxon>Fungi</taxon>
        <taxon>Dikarya</taxon>
        <taxon>Ascomycota</taxon>
        <taxon>Pezizomycotina</taxon>
        <taxon>Dothideomycetes</taxon>
        <taxon>Dothideomycetidae</taxon>
        <taxon>Mycosphaerellales</taxon>
        <taxon>Mycosphaerellaceae</taxon>
        <taxon>Zasmidium</taxon>
    </lineage>
</organism>
<proteinExistence type="predicted"/>
<dbReference type="Proteomes" id="UP000799537">
    <property type="component" value="Unassembled WGS sequence"/>
</dbReference>
<dbReference type="RefSeq" id="XP_033668314.1">
    <property type="nucleotide sequence ID" value="XM_033806245.1"/>
</dbReference>
<protein>
    <submittedName>
        <fullName evidence="1">Uncharacterized protein</fullName>
    </submittedName>
</protein>
<name>A0A6A6CJU2_ZASCE</name>
<reference evidence="1" key="1">
    <citation type="journal article" date="2020" name="Stud. Mycol.">
        <title>101 Dothideomycetes genomes: a test case for predicting lifestyles and emergence of pathogens.</title>
        <authorList>
            <person name="Haridas S."/>
            <person name="Albert R."/>
            <person name="Binder M."/>
            <person name="Bloem J."/>
            <person name="Labutti K."/>
            <person name="Salamov A."/>
            <person name="Andreopoulos B."/>
            <person name="Baker S."/>
            <person name="Barry K."/>
            <person name="Bills G."/>
            <person name="Bluhm B."/>
            <person name="Cannon C."/>
            <person name="Castanera R."/>
            <person name="Culley D."/>
            <person name="Daum C."/>
            <person name="Ezra D."/>
            <person name="Gonzalez J."/>
            <person name="Henrissat B."/>
            <person name="Kuo A."/>
            <person name="Liang C."/>
            <person name="Lipzen A."/>
            <person name="Lutzoni F."/>
            <person name="Magnuson J."/>
            <person name="Mondo S."/>
            <person name="Nolan M."/>
            <person name="Ohm R."/>
            <person name="Pangilinan J."/>
            <person name="Park H.-J."/>
            <person name="Ramirez L."/>
            <person name="Alfaro M."/>
            <person name="Sun H."/>
            <person name="Tritt A."/>
            <person name="Yoshinaga Y."/>
            <person name="Zwiers L.-H."/>
            <person name="Turgeon B."/>
            <person name="Goodwin S."/>
            <person name="Spatafora J."/>
            <person name="Crous P."/>
            <person name="Grigoriev I."/>
        </authorList>
    </citation>
    <scope>NUCLEOTIDE SEQUENCE</scope>
    <source>
        <strain evidence="1">ATCC 36951</strain>
    </source>
</reference>
<sequence>MSNSRDGKMASGKNEKNSKTTLVTMPQELLDNIIRLALPAALLVKAHDYVSLDLDDDPESINGFFMELDSPWREVVGIRLLHSKIKKAVDESITKINTLDITVIDHISNTVFDAAASRPFGKCLQLAQWMSIIQKQEINTIVVGNEHMELLAFDDAGGRFTLQHVNDGWRLQRTQWTRNACALTASSLVPDHFERERAFHTLMVLWSKEGLSAATVSLVIKATTLGSQCLCLQSWAPTGVGMFGIVAYLRSKMEWQLMAMEKRKAGSLEFEDGEVVVEG</sequence>
<evidence type="ECO:0000313" key="1">
    <source>
        <dbReference type="EMBL" id="KAF2167425.1"/>
    </source>
</evidence>
<dbReference type="AlphaFoldDB" id="A0A6A6CJU2"/>
<keyword evidence="2" id="KW-1185">Reference proteome</keyword>
<evidence type="ECO:0000313" key="2">
    <source>
        <dbReference type="Proteomes" id="UP000799537"/>
    </source>
</evidence>
<gene>
    <name evidence="1" type="ORF">M409DRAFT_22234</name>
</gene>